<name>A0A0E9XU99_ANGAN</name>
<dbReference type="GO" id="GO:0003676">
    <property type="term" value="F:nucleic acid binding"/>
    <property type="evidence" value="ECO:0007669"/>
    <property type="project" value="InterPro"/>
</dbReference>
<sequence length="53" mass="5938">MSTSYLKTANLCELKQFCKEEWAKITPQKCGRPISNYRKCLIAVVADKGSPTS</sequence>
<accession>A0A0E9XU99</accession>
<evidence type="ECO:0000313" key="1">
    <source>
        <dbReference type="EMBL" id="JAI05254.1"/>
    </source>
</evidence>
<dbReference type="InterPro" id="IPR036397">
    <property type="entry name" value="RNaseH_sf"/>
</dbReference>
<dbReference type="EMBL" id="GBXM01003324">
    <property type="protein sequence ID" value="JAI05254.1"/>
    <property type="molecule type" value="Transcribed_RNA"/>
</dbReference>
<dbReference type="AlphaFoldDB" id="A0A0E9XU99"/>
<proteinExistence type="predicted"/>
<reference evidence="1" key="1">
    <citation type="submission" date="2014-11" db="EMBL/GenBank/DDBJ databases">
        <authorList>
            <person name="Amaro Gonzalez C."/>
        </authorList>
    </citation>
    <scope>NUCLEOTIDE SEQUENCE</scope>
</reference>
<dbReference type="Gene3D" id="3.30.420.10">
    <property type="entry name" value="Ribonuclease H-like superfamily/Ribonuclease H"/>
    <property type="match status" value="1"/>
</dbReference>
<protein>
    <submittedName>
        <fullName evidence="1">Uncharacterized protein</fullName>
    </submittedName>
</protein>
<organism evidence="1">
    <name type="scientific">Anguilla anguilla</name>
    <name type="common">European freshwater eel</name>
    <name type="synonym">Muraena anguilla</name>
    <dbReference type="NCBI Taxonomy" id="7936"/>
    <lineage>
        <taxon>Eukaryota</taxon>
        <taxon>Metazoa</taxon>
        <taxon>Chordata</taxon>
        <taxon>Craniata</taxon>
        <taxon>Vertebrata</taxon>
        <taxon>Euteleostomi</taxon>
        <taxon>Actinopterygii</taxon>
        <taxon>Neopterygii</taxon>
        <taxon>Teleostei</taxon>
        <taxon>Anguilliformes</taxon>
        <taxon>Anguillidae</taxon>
        <taxon>Anguilla</taxon>
    </lineage>
</organism>
<reference evidence="1" key="2">
    <citation type="journal article" date="2015" name="Fish Shellfish Immunol.">
        <title>Early steps in the European eel (Anguilla anguilla)-Vibrio vulnificus interaction in the gills: Role of the RtxA13 toxin.</title>
        <authorList>
            <person name="Callol A."/>
            <person name="Pajuelo D."/>
            <person name="Ebbesson L."/>
            <person name="Teles M."/>
            <person name="MacKenzie S."/>
            <person name="Amaro C."/>
        </authorList>
    </citation>
    <scope>NUCLEOTIDE SEQUENCE</scope>
</reference>